<reference evidence="4" key="2">
    <citation type="submission" date="2025-08" db="UniProtKB">
        <authorList>
            <consortium name="RefSeq"/>
        </authorList>
    </citation>
    <scope>IDENTIFICATION</scope>
    <source>
        <strain evidence="4">S238N-H82</strain>
        <tissue evidence="4">Testes</tissue>
    </source>
</reference>
<dbReference type="GeneID" id="118404111"/>
<sequence>METKDEAGAWCAATNDDKQFLLIDLEQEKLVTGIVTQGRNSSPDWPDGPTSHWVTSYTLSYGLENGDENEYKDKKGELKIFKGNKDTDTPVTHNFAEFGGPFNARYVKIHPVTWNDHICMRADMIVEDPVKKQLKEVAKKEEQMTVIAESVTETSVIASSVTMVSVTTSTELDVRYTVTQAKFGVVETKDEAGAWCAATNDDKQFLLIDLEQEKLVNGIVTQGRNSSPDWPDGPTSHWVTSYTLSYGLENGDENQYKDKKGELKIFKGNKDTDTPVTHNFTEFGGPFNARYVKIHPVTWNDHICMRADMIVEDPVKKQLKEVAKKEEQMTVIAESVTETSVIASSVTVVSVTTSTELDVRYTVTQAKFGVVETKDEAGAWCAATNDDKQFLLIDLEQEKLVTGIVTQGRNSSPDWPDGPTSHWVTSYTLSYGLENGDENEYKDKKGELKIFKGNKDTDTPVTHNFAEFGGPFNARYVKIHPVTWNDHICMRADMIVEDPVKKQLKEVAKKEEQMTVIAESVTETSVIASSVTMVSVTTSTELDARYTVTQAKFGVVETKDEAGAWCAATNDDKQFLLIDLEQEKLVTGIVTQGRNSSPDWPDGPTSHWVTSYTLSYGLENGDENEYKDKKGELKIFKGNKDTDTPVTHNFAEFGGPFNARYVKIHPVTWNDHICMRADMIVEDAVKKQLKEVAKKEEQMTVIAESVTETSVIASSVTMVSVTTSTELDVRYTVTQAKFGVVETKDEAGAWCAATNDDKQFLLIDLEQEKLVTGIVTQGRNSSPDWPDGPTSHWVTSYTLSYGLENGDENEYKDKKGELKIFKGNKDTDTPVTHNFAEFGGPFNARYVKIHPVTWNDHICMRADMIVEDPVKKQLKEVAKKEEHMTVIAESVTETSVIASSVTMVSVTTSTELDVRYTVTQAKFGIVETKDEAGAWCAATNDDKQFLLIDLEQEKLVTGIVTQGRNSSPDWPDGPTSHWVTSYTLSYGLENGDENDYKDKKGELKVFKGNKDTDTPVTHNFAEFGGPFNARYVKIHPVTWNDHICMRADMIVEDPVKKQLKEVAKKEEQMTVIAESVTETSVIASSVTMVSVTTSTELDVRYTVTQAKFGVVETKDEAGAWCAATNDDKQFLLIDLEQEKLVTGIVTQGRNSSPDWPDGPTSHWVTSYTLSYGLENGDENEYKDPKGELKVFKGNKDTDTPVTHNFAEFGGPFNARYVKIHPVTWNDHICMRADMIVEDPVKKQLKEVAKKEEQMTVIAESVTETSVIASSVTVVSVTTSTELDMRYTVTQAKFGVVETKDEAGAWCAATNDDKQFLLIDL</sequence>
<feature type="domain" description="F5/8 type C" evidence="2">
    <location>
        <begin position="703"/>
        <end position="867"/>
    </location>
</feature>
<feature type="domain" description="F5/8 type C" evidence="2">
    <location>
        <begin position="518"/>
        <end position="682"/>
    </location>
</feature>
<evidence type="ECO:0000313" key="3">
    <source>
        <dbReference type="Proteomes" id="UP000001554"/>
    </source>
</evidence>
<evidence type="ECO:0000259" key="2">
    <source>
        <dbReference type="PROSITE" id="PS50022"/>
    </source>
</evidence>
<evidence type="ECO:0000313" key="4">
    <source>
        <dbReference type="RefSeq" id="XP_035658985.1"/>
    </source>
</evidence>
<dbReference type="SMART" id="SM00231">
    <property type="entry name" value="FA58C"/>
    <property type="match status" value="7"/>
</dbReference>
<dbReference type="PROSITE" id="PS01285">
    <property type="entry name" value="FA58C_1"/>
    <property type="match status" value="7"/>
</dbReference>
<comment type="similarity">
    <text evidence="1">Belongs to the neurexin family.</text>
</comment>
<keyword evidence="3" id="KW-1185">Reference proteome</keyword>
<dbReference type="PROSITE" id="PS50022">
    <property type="entry name" value="FA58C_3"/>
    <property type="match status" value="8"/>
</dbReference>
<dbReference type="FunFam" id="2.60.120.260:FF:000016">
    <property type="entry name" value="Contactin-associated protein-like 4 isoform 1"/>
    <property type="match status" value="6"/>
</dbReference>
<protein>
    <submittedName>
        <fullName evidence="4">Uncharacterized protein LOC118404111 isoform X1</fullName>
    </submittedName>
</protein>
<dbReference type="SUPFAM" id="SSF49785">
    <property type="entry name" value="Galactose-binding domain-like"/>
    <property type="match status" value="7"/>
</dbReference>
<reference evidence="3" key="1">
    <citation type="journal article" date="2020" name="Nat. Ecol. Evol.">
        <title>Deeply conserved synteny resolves early events in vertebrate evolution.</title>
        <authorList>
            <person name="Simakov O."/>
            <person name="Marletaz F."/>
            <person name="Yue J.X."/>
            <person name="O'Connell B."/>
            <person name="Jenkins J."/>
            <person name="Brandt A."/>
            <person name="Calef R."/>
            <person name="Tung C.H."/>
            <person name="Huang T.K."/>
            <person name="Schmutz J."/>
            <person name="Satoh N."/>
            <person name="Yu J.K."/>
            <person name="Putnam N.H."/>
            <person name="Green R.E."/>
            <person name="Rokhsar D.S."/>
        </authorList>
    </citation>
    <scope>NUCLEOTIDE SEQUENCE [LARGE SCALE GENOMIC DNA]</scope>
    <source>
        <strain evidence="3">S238N-H82</strain>
    </source>
</reference>
<name>A0A9J7HIH3_BRAFL</name>
<dbReference type="CDD" id="cd00057">
    <property type="entry name" value="FA58C"/>
    <property type="match status" value="7"/>
</dbReference>
<accession>A0A9J7HIH3</accession>
<feature type="domain" description="F5/8 type C" evidence="2">
    <location>
        <begin position="148"/>
        <end position="312"/>
    </location>
</feature>
<dbReference type="Gene3D" id="2.60.120.260">
    <property type="entry name" value="Galactose-binding domain-like"/>
    <property type="match status" value="7"/>
</dbReference>
<organism evidence="3 4">
    <name type="scientific">Branchiostoma floridae</name>
    <name type="common">Florida lancelet</name>
    <name type="synonym">Amphioxus</name>
    <dbReference type="NCBI Taxonomy" id="7739"/>
    <lineage>
        <taxon>Eukaryota</taxon>
        <taxon>Metazoa</taxon>
        <taxon>Chordata</taxon>
        <taxon>Cephalochordata</taxon>
        <taxon>Leptocardii</taxon>
        <taxon>Amphioxiformes</taxon>
        <taxon>Branchiostomatidae</taxon>
        <taxon>Branchiostoma</taxon>
    </lineage>
</organism>
<feature type="domain" description="F5/8 type C" evidence="2">
    <location>
        <begin position="888"/>
        <end position="1052"/>
    </location>
</feature>
<feature type="domain" description="F5/8 type C" evidence="2">
    <location>
        <begin position="1073"/>
        <end position="1237"/>
    </location>
</feature>
<feature type="domain" description="F5/8 type C" evidence="2">
    <location>
        <begin position="333"/>
        <end position="497"/>
    </location>
</feature>
<dbReference type="InterPro" id="IPR000421">
    <property type="entry name" value="FA58C"/>
</dbReference>
<feature type="domain" description="F5/8 type C" evidence="2">
    <location>
        <begin position="1258"/>
        <end position="1320"/>
    </location>
</feature>
<dbReference type="Pfam" id="PF00754">
    <property type="entry name" value="F5_F8_type_C"/>
    <property type="match status" value="7"/>
</dbReference>
<proteinExistence type="inferred from homology"/>
<evidence type="ECO:0000256" key="1">
    <source>
        <dbReference type="ARBA" id="ARBA00010241"/>
    </source>
</evidence>
<dbReference type="PANTHER" id="PTHR24543:SF335">
    <property type="entry name" value="EGF-LIKE REPEAT AND DISCOIDIN I-LIKE DOMAIN-CONTAINING PROTEIN 3"/>
    <property type="match status" value="1"/>
</dbReference>
<feature type="domain" description="F5/8 type C" evidence="2">
    <location>
        <begin position="1"/>
        <end position="127"/>
    </location>
</feature>
<dbReference type="Proteomes" id="UP000001554">
    <property type="component" value="Chromosome 17"/>
</dbReference>
<dbReference type="PANTHER" id="PTHR24543">
    <property type="entry name" value="MULTICOPPER OXIDASE-RELATED"/>
    <property type="match status" value="1"/>
</dbReference>
<dbReference type="RefSeq" id="XP_035658985.1">
    <property type="nucleotide sequence ID" value="XM_035803092.1"/>
</dbReference>
<gene>
    <name evidence="4" type="primary">LOC118404111</name>
</gene>
<dbReference type="KEGG" id="bfo:118404111"/>
<dbReference type="InterPro" id="IPR008979">
    <property type="entry name" value="Galactose-bd-like_sf"/>
</dbReference>
<dbReference type="OMA" id="TMVEDYE"/>